<dbReference type="Pfam" id="PF00550">
    <property type="entry name" value="PP-binding"/>
    <property type="match status" value="1"/>
</dbReference>
<gene>
    <name evidence="5" type="ORF">B0T26DRAFT_672554</name>
</gene>
<dbReference type="PANTHER" id="PTHR44845">
    <property type="entry name" value="CARRIER DOMAIN-CONTAINING PROTEIN"/>
    <property type="match status" value="1"/>
</dbReference>
<protein>
    <submittedName>
        <fullName evidence="5">Uncharacterized protein</fullName>
    </submittedName>
</protein>
<organism evidence="5 6">
    <name type="scientific">Lasiosphaeria miniovina</name>
    <dbReference type="NCBI Taxonomy" id="1954250"/>
    <lineage>
        <taxon>Eukaryota</taxon>
        <taxon>Fungi</taxon>
        <taxon>Dikarya</taxon>
        <taxon>Ascomycota</taxon>
        <taxon>Pezizomycotina</taxon>
        <taxon>Sordariomycetes</taxon>
        <taxon>Sordariomycetidae</taxon>
        <taxon>Sordariales</taxon>
        <taxon>Lasiosphaeriaceae</taxon>
        <taxon>Lasiosphaeria</taxon>
    </lineage>
</organism>
<name>A0AA40B5B0_9PEZI</name>
<dbReference type="InterPro" id="IPR036291">
    <property type="entry name" value="NAD(P)-bd_dom_sf"/>
</dbReference>
<dbReference type="InterPro" id="IPR042099">
    <property type="entry name" value="ANL_N_sf"/>
</dbReference>
<comment type="caution">
    <text evidence="5">The sequence shown here is derived from an EMBL/GenBank/DDBJ whole genome shotgun (WGS) entry which is preliminary data.</text>
</comment>
<keyword evidence="1" id="KW-0596">Phosphopantetheine</keyword>
<dbReference type="Gene3D" id="1.10.1200.10">
    <property type="entry name" value="ACP-like"/>
    <property type="match status" value="1"/>
</dbReference>
<accession>A0AA40B5B0</accession>
<dbReference type="InterPro" id="IPR036736">
    <property type="entry name" value="ACP-like_sf"/>
</dbReference>
<sequence length="345" mass="37295">MTLRSLPGPGSQRGYLDLPDLNGECFSDDLIYGDRMYRSGDVGWIVPGGKIEYVGRMTADTQIKLHGQRIKSGEIESLLRTQASVLDTVVVLHGGAETSRTLVAYAVPSQLGLSHDGSVLSTSLDLMLRENLPPYSIPGIMFVKSLPLRESNKLDLNAFPGPALFKNTPGMSEFDGGRPLTQLQSRVSNALVEALSLPTDLAVGPDTTYTEMGGTSLLTAAVVKRLNKTFGCKIYWLSRHVLQTGATGFLGAHVLTEALKSASLTDVYAVWHCAAAVNFIAPYADVEENNIKGTVEILRFASLLCQKRLVYISTLAVFFGAADKRTCGRELSTSEWGNVIITGYA</sequence>
<feature type="domain" description="Carrier" evidence="3">
    <location>
        <begin position="186"/>
        <end position="234"/>
    </location>
</feature>
<evidence type="ECO:0000313" key="5">
    <source>
        <dbReference type="EMBL" id="KAK0727951.1"/>
    </source>
</evidence>
<dbReference type="EMBL" id="JAUIRO010000002">
    <property type="protein sequence ID" value="KAK0727951.1"/>
    <property type="molecule type" value="Genomic_DNA"/>
</dbReference>
<dbReference type="SUPFAM" id="SSF56801">
    <property type="entry name" value="Acetyl-CoA synthetase-like"/>
    <property type="match status" value="1"/>
</dbReference>
<dbReference type="InterPro" id="IPR045851">
    <property type="entry name" value="AMP-bd_C_sf"/>
</dbReference>
<dbReference type="SUPFAM" id="SSF51735">
    <property type="entry name" value="NAD(P)-binding Rossmann-fold domains"/>
    <property type="match status" value="1"/>
</dbReference>
<dbReference type="InterPro" id="IPR013120">
    <property type="entry name" value="FAR_NAD-bd"/>
</dbReference>
<dbReference type="Proteomes" id="UP001172101">
    <property type="component" value="Unassembled WGS sequence"/>
</dbReference>
<evidence type="ECO:0000259" key="3">
    <source>
        <dbReference type="Pfam" id="PF00550"/>
    </source>
</evidence>
<evidence type="ECO:0000313" key="6">
    <source>
        <dbReference type="Proteomes" id="UP001172101"/>
    </source>
</evidence>
<dbReference type="PANTHER" id="PTHR44845:SF6">
    <property type="entry name" value="BETA-ALANINE-ACTIVATING ENZYME"/>
    <property type="match status" value="1"/>
</dbReference>
<evidence type="ECO:0000256" key="1">
    <source>
        <dbReference type="ARBA" id="ARBA00022450"/>
    </source>
</evidence>
<dbReference type="Gene3D" id="3.40.50.720">
    <property type="entry name" value="NAD(P)-binding Rossmann-like Domain"/>
    <property type="match status" value="1"/>
</dbReference>
<dbReference type="Pfam" id="PF07993">
    <property type="entry name" value="NAD_binding_4"/>
    <property type="match status" value="1"/>
</dbReference>
<dbReference type="SUPFAM" id="SSF47336">
    <property type="entry name" value="ACP-like"/>
    <property type="match status" value="1"/>
</dbReference>
<dbReference type="GeneID" id="85322737"/>
<evidence type="ECO:0000256" key="2">
    <source>
        <dbReference type="ARBA" id="ARBA00022553"/>
    </source>
</evidence>
<dbReference type="AlphaFoldDB" id="A0AA40B5B0"/>
<dbReference type="Gene3D" id="3.40.50.12780">
    <property type="entry name" value="N-terminal domain of ligase-like"/>
    <property type="match status" value="1"/>
</dbReference>
<dbReference type="InterPro" id="IPR009081">
    <property type="entry name" value="PP-bd_ACP"/>
</dbReference>
<dbReference type="Gene3D" id="3.30.300.30">
    <property type="match status" value="1"/>
</dbReference>
<keyword evidence="2" id="KW-0597">Phosphoprotein</keyword>
<proteinExistence type="predicted"/>
<feature type="domain" description="Thioester reductase (TE)" evidence="4">
    <location>
        <begin position="266"/>
        <end position="323"/>
    </location>
</feature>
<keyword evidence="6" id="KW-1185">Reference proteome</keyword>
<dbReference type="RefSeq" id="XP_060300806.1">
    <property type="nucleotide sequence ID" value="XM_060439467.1"/>
</dbReference>
<evidence type="ECO:0000259" key="4">
    <source>
        <dbReference type="Pfam" id="PF07993"/>
    </source>
</evidence>
<reference evidence="5" key="1">
    <citation type="submission" date="2023-06" db="EMBL/GenBank/DDBJ databases">
        <title>Genome-scale phylogeny and comparative genomics of the fungal order Sordariales.</title>
        <authorList>
            <consortium name="Lawrence Berkeley National Laboratory"/>
            <person name="Hensen N."/>
            <person name="Bonometti L."/>
            <person name="Westerberg I."/>
            <person name="Brannstrom I.O."/>
            <person name="Guillou S."/>
            <person name="Cros-Aarteil S."/>
            <person name="Calhoun S."/>
            <person name="Haridas S."/>
            <person name="Kuo A."/>
            <person name="Mondo S."/>
            <person name="Pangilinan J."/>
            <person name="Riley R."/>
            <person name="LaButti K."/>
            <person name="Andreopoulos B."/>
            <person name="Lipzen A."/>
            <person name="Chen C."/>
            <person name="Yanf M."/>
            <person name="Daum C."/>
            <person name="Ng V."/>
            <person name="Clum A."/>
            <person name="Steindorff A."/>
            <person name="Ohm R."/>
            <person name="Martin F."/>
            <person name="Silar P."/>
            <person name="Natvig D."/>
            <person name="Lalanne C."/>
            <person name="Gautier V."/>
            <person name="Ament-velasquez S.L."/>
            <person name="Kruys A."/>
            <person name="Hutchinson M.I."/>
            <person name="Powell A.J."/>
            <person name="Barry K."/>
            <person name="Miller A.N."/>
            <person name="Grigoriev I.V."/>
            <person name="Debuchy R."/>
            <person name="Gladieux P."/>
            <person name="Thoren M.H."/>
            <person name="Johannesson H."/>
        </authorList>
    </citation>
    <scope>NUCLEOTIDE SEQUENCE</scope>
    <source>
        <strain evidence="5">SMH2392-1A</strain>
    </source>
</reference>